<dbReference type="InterPro" id="IPR002810">
    <property type="entry name" value="NfeD-like_C"/>
</dbReference>
<gene>
    <name evidence="3" type="ORF">HNR28_002812</name>
</gene>
<organism evidence="3 4">
    <name type="scientific">Castellaniella defragrans</name>
    <name type="common">Alcaligenes defragrans</name>
    <dbReference type="NCBI Taxonomy" id="75697"/>
    <lineage>
        <taxon>Bacteria</taxon>
        <taxon>Pseudomonadati</taxon>
        <taxon>Pseudomonadota</taxon>
        <taxon>Betaproteobacteria</taxon>
        <taxon>Burkholderiales</taxon>
        <taxon>Alcaligenaceae</taxon>
        <taxon>Castellaniella</taxon>
    </lineage>
</organism>
<dbReference type="RefSeq" id="WP_052355770.1">
    <property type="nucleotide sequence ID" value="NZ_JACHIB010000017.1"/>
</dbReference>
<evidence type="ECO:0000259" key="2">
    <source>
        <dbReference type="Pfam" id="PF01957"/>
    </source>
</evidence>
<dbReference type="EMBL" id="JACHIB010000017">
    <property type="protein sequence ID" value="MBB6084764.1"/>
    <property type="molecule type" value="Genomic_DNA"/>
</dbReference>
<sequence length="109" mass="11817">MLLVYFGSQSVWALSLLGLILLLAAVIAIQAHRGRARGGNEELPGMIGEVTQASDLRGRARALVRGEIWQVHADAPLRPGQTVRVRAERGLMLEVEPVPERDVSLGEPS</sequence>
<evidence type="ECO:0000313" key="3">
    <source>
        <dbReference type="EMBL" id="MBB6084764.1"/>
    </source>
</evidence>
<dbReference type="Proteomes" id="UP000541136">
    <property type="component" value="Unassembled WGS sequence"/>
</dbReference>
<reference evidence="3 4" key="1">
    <citation type="submission" date="2020-08" db="EMBL/GenBank/DDBJ databases">
        <title>Genomic Encyclopedia of Type Strains, Phase IV (KMG-IV): sequencing the most valuable type-strain genomes for metagenomic binning, comparative biology and taxonomic classification.</title>
        <authorList>
            <person name="Goeker M."/>
        </authorList>
    </citation>
    <scope>NUCLEOTIDE SEQUENCE [LARGE SCALE GENOMIC DNA]</scope>
    <source>
        <strain evidence="3 4">DSM 12141</strain>
    </source>
</reference>
<dbReference type="InterPro" id="IPR012340">
    <property type="entry name" value="NA-bd_OB-fold"/>
</dbReference>
<comment type="caution">
    <text evidence="3">The sequence shown here is derived from an EMBL/GenBank/DDBJ whole genome shotgun (WGS) entry which is preliminary data.</text>
</comment>
<dbReference type="AlphaFoldDB" id="A0A7W9TQC9"/>
<accession>A0A7W9TQC9</accession>
<evidence type="ECO:0000313" key="4">
    <source>
        <dbReference type="Proteomes" id="UP000541136"/>
    </source>
</evidence>
<feature type="domain" description="NfeD-like C-terminal" evidence="2">
    <location>
        <begin position="41"/>
        <end position="97"/>
    </location>
</feature>
<keyword evidence="1" id="KW-0812">Transmembrane</keyword>
<dbReference type="GO" id="GO:0008233">
    <property type="term" value="F:peptidase activity"/>
    <property type="evidence" value="ECO:0007669"/>
    <property type="project" value="UniProtKB-KW"/>
</dbReference>
<keyword evidence="3" id="KW-0378">Hydrolase</keyword>
<dbReference type="GO" id="GO:0006508">
    <property type="term" value="P:proteolysis"/>
    <property type="evidence" value="ECO:0007669"/>
    <property type="project" value="UniProtKB-KW"/>
</dbReference>
<evidence type="ECO:0000256" key="1">
    <source>
        <dbReference type="SAM" id="Phobius"/>
    </source>
</evidence>
<dbReference type="Gene3D" id="2.40.50.140">
    <property type="entry name" value="Nucleic acid-binding proteins"/>
    <property type="match status" value="1"/>
</dbReference>
<feature type="transmembrane region" description="Helical" evidence="1">
    <location>
        <begin position="12"/>
        <end position="29"/>
    </location>
</feature>
<dbReference type="Pfam" id="PF01957">
    <property type="entry name" value="NfeD"/>
    <property type="match status" value="1"/>
</dbReference>
<dbReference type="SUPFAM" id="SSF141322">
    <property type="entry name" value="NfeD domain-like"/>
    <property type="match status" value="1"/>
</dbReference>
<name>A0A7W9TQC9_CASDE</name>
<keyword evidence="3" id="KW-0645">Protease</keyword>
<keyword evidence="1" id="KW-0472">Membrane</keyword>
<protein>
    <submittedName>
        <fullName evidence="3">Membrane-bound serine protease (ClpP class)</fullName>
    </submittedName>
</protein>
<proteinExistence type="predicted"/>
<keyword evidence="1" id="KW-1133">Transmembrane helix</keyword>